<evidence type="ECO:0000256" key="6">
    <source>
        <dbReference type="ARBA" id="ARBA00023004"/>
    </source>
</evidence>
<dbReference type="Proteomes" id="UP000005220">
    <property type="component" value="Chromosome 11"/>
</dbReference>
<evidence type="ECO:0000256" key="4">
    <source>
        <dbReference type="ARBA" id="ARBA00022723"/>
    </source>
</evidence>
<name>H2B1A5_KAZAF</name>
<dbReference type="STRING" id="1071382.H2B1A5"/>
<proteinExistence type="inferred from homology"/>
<keyword evidence="4 10" id="KW-0479">Metal-binding</keyword>
<keyword evidence="7 10" id="KW-0496">Mitochondrion</keyword>
<accession>H2B1A5</accession>
<dbReference type="GO" id="GO:0004408">
    <property type="term" value="F:holocytochrome-c synthase activity"/>
    <property type="evidence" value="ECO:0007669"/>
    <property type="project" value="UniProtKB-EC"/>
</dbReference>
<evidence type="ECO:0000256" key="3">
    <source>
        <dbReference type="ARBA" id="ARBA00022617"/>
    </source>
</evidence>
<dbReference type="PROSITE" id="PS00821">
    <property type="entry name" value="CYTO_HEME_LYASE_1"/>
    <property type="match status" value="1"/>
</dbReference>
<dbReference type="GO" id="GO:0005743">
    <property type="term" value="C:mitochondrial inner membrane"/>
    <property type="evidence" value="ECO:0007669"/>
    <property type="project" value="UniProtKB-SubCell"/>
</dbReference>
<evidence type="ECO:0000313" key="12">
    <source>
        <dbReference type="Proteomes" id="UP000005220"/>
    </source>
</evidence>
<dbReference type="PANTHER" id="PTHR12743:SF3">
    <property type="entry name" value="HOLOCYTOCHROME-C SYNTHASE"/>
    <property type="match status" value="1"/>
</dbReference>
<dbReference type="GeneID" id="13886594"/>
<reference evidence="11 12" key="1">
    <citation type="journal article" date="2011" name="Proc. Natl. Acad. Sci. U.S.A.">
        <title>Evolutionary erosion of yeast sex chromosomes by mating-type switching accidents.</title>
        <authorList>
            <person name="Gordon J.L."/>
            <person name="Armisen D."/>
            <person name="Proux-Wera E."/>
            <person name="Oheigeartaigh S.S."/>
            <person name="Byrne K.P."/>
            <person name="Wolfe K.H."/>
        </authorList>
    </citation>
    <scope>NUCLEOTIDE SEQUENCE [LARGE SCALE GENOMIC DNA]</scope>
    <source>
        <strain evidence="12">ATCC 22294 / BCRC 22015 / CBS 2517 / CECT 1963 / NBRC 1671 / NRRL Y-8276</strain>
    </source>
</reference>
<dbReference type="RefSeq" id="XP_003959540.1">
    <property type="nucleotide sequence ID" value="XM_003959491.1"/>
</dbReference>
<dbReference type="AlphaFoldDB" id="H2B1A5"/>
<evidence type="ECO:0000256" key="2">
    <source>
        <dbReference type="ARBA" id="ARBA00007255"/>
    </source>
</evidence>
<dbReference type="Pfam" id="PF01265">
    <property type="entry name" value="Cyto_heme_lyase"/>
    <property type="match status" value="1"/>
</dbReference>
<comment type="function">
    <text evidence="10">Lyase that catalyzes the covalent linking of the heme group to the cytochrome C apoprotein to produce the mature functional cytochrome.</text>
</comment>
<dbReference type="EC" id="4.4.1.17" evidence="10"/>
<keyword evidence="9 10" id="KW-0456">Lyase</keyword>
<keyword evidence="8 10" id="KW-0472">Membrane</keyword>
<evidence type="ECO:0000256" key="7">
    <source>
        <dbReference type="ARBA" id="ARBA00023128"/>
    </source>
</evidence>
<protein>
    <recommendedName>
        <fullName evidence="10">Holocytochrome c-type synthase</fullName>
        <ecNumber evidence="10">4.4.1.17</ecNumber>
    </recommendedName>
</protein>
<evidence type="ECO:0000256" key="10">
    <source>
        <dbReference type="RuleBase" id="RU363130"/>
    </source>
</evidence>
<keyword evidence="5 10" id="KW-0999">Mitochondrion inner membrane</keyword>
<comment type="subcellular location">
    <subcellularLocation>
        <location evidence="1 10">Mitochondrion inner membrane</location>
    </subcellularLocation>
</comment>
<evidence type="ECO:0000256" key="9">
    <source>
        <dbReference type="ARBA" id="ARBA00023239"/>
    </source>
</evidence>
<gene>
    <name evidence="11" type="primary">KAFR0K00500</name>
    <name evidence="11" type="ORF">KAFR_0K00500</name>
</gene>
<evidence type="ECO:0000256" key="8">
    <source>
        <dbReference type="ARBA" id="ARBA00023136"/>
    </source>
</evidence>
<dbReference type="InParanoid" id="H2B1A5"/>
<sequence>MGWFWAPLRQTAEESAIGTTSTFTQDELTCPVMHTSSSRSKDQINLLNYMPHDLTKVHEGQKLDLTTQRTISSIPKGSEKGKWEYPSAQQMYNAMMRKGKINGNEGDEDTIESMVQIHNFLNESCWQEILRWENRYVQRTNVQPKLLKFMGKPDNLSPRARMHYYLSYIFPNTFARELPFDRHDWLVLRGDPKSRDTDNPGYRKVRYVLDFYGGPDDENGFPTFSVDVRPALDNFVNAKDRMDAFTLSMLQKYVHSSKMLKDGSVKSNDNNQSNN</sequence>
<comment type="similarity">
    <text evidence="2 10">Belongs to the cytochrome c-type heme lyase family.</text>
</comment>
<dbReference type="GO" id="GO:0005758">
    <property type="term" value="C:mitochondrial intermembrane space"/>
    <property type="evidence" value="ECO:0007669"/>
    <property type="project" value="EnsemblFungi"/>
</dbReference>
<dbReference type="PANTHER" id="PTHR12743">
    <property type="entry name" value="CYTOCHROME C1 HEME LYASE"/>
    <property type="match status" value="1"/>
</dbReference>
<keyword evidence="6 10" id="KW-0408">Iron</keyword>
<dbReference type="HOGENOM" id="CLU_048602_0_1_1"/>
<dbReference type="GO" id="GO:0046872">
    <property type="term" value="F:metal ion binding"/>
    <property type="evidence" value="ECO:0007669"/>
    <property type="project" value="UniProtKB-KW"/>
</dbReference>
<evidence type="ECO:0000256" key="5">
    <source>
        <dbReference type="ARBA" id="ARBA00022792"/>
    </source>
</evidence>
<dbReference type="eggNOG" id="KOG3996">
    <property type="taxonomic scope" value="Eukaryota"/>
</dbReference>
<evidence type="ECO:0000313" key="11">
    <source>
        <dbReference type="EMBL" id="CCF60405.1"/>
    </source>
</evidence>
<dbReference type="KEGG" id="kaf:KAFR_0K00500"/>
<keyword evidence="3 10" id="KW-0349">Heme</keyword>
<keyword evidence="12" id="KW-1185">Reference proteome</keyword>
<evidence type="ECO:0000256" key="1">
    <source>
        <dbReference type="ARBA" id="ARBA00004273"/>
    </source>
</evidence>
<comment type="catalytic activity">
    <reaction evidence="10">
        <text>holo-[cytochrome c] = apo-[cytochrome c] + heme b</text>
        <dbReference type="Rhea" id="RHEA:22648"/>
        <dbReference type="Rhea" id="RHEA-COMP:10725"/>
        <dbReference type="Rhea" id="RHEA-COMP:10726"/>
        <dbReference type="ChEBI" id="CHEBI:29950"/>
        <dbReference type="ChEBI" id="CHEBI:60344"/>
        <dbReference type="ChEBI" id="CHEBI:83739"/>
        <dbReference type="EC" id="4.4.1.17"/>
    </reaction>
</comment>
<dbReference type="InterPro" id="IPR000511">
    <property type="entry name" value="Holocyt_c/c1_synthase"/>
</dbReference>
<dbReference type="PROSITE" id="PS00822">
    <property type="entry name" value="CYTO_HEME_LYASE_2"/>
    <property type="match status" value="1"/>
</dbReference>
<dbReference type="OrthoDB" id="1158011at2759"/>
<dbReference type="EMBL" id="HE650831">
    <property type="protein sequence ID" value="CCF60405.1"/>
    <property type="molecule type" value="Genomic_DNA"/>
</dbReference>
<dbReference type="FunCoup" id="H2B1A5">
    <property type="interactions" value="374"/>
</dbReference>
<organism evidence="11 12">
    <name type="scientific">Kazachstania africana (strain ATCC 22294 / BCRC 22015 / CBS 2517 / CECT 1963 / NBRC 1671 / NRRL Y-8276)</name>
    <name type="common">Yeast</name>
    <name type="synonym">Kluyveromyces africanus</name>
    <dbReference type="NCBI Taxonomy" id="1071382"/>
    <lineage>
        <taxon>Eukaryota</taxon>
        <taxon>Fungi</taxon>
        <taxon>Dikarya</taxon>
        <taxon>Ascomycota</taxon>
        <taxon>Saccharomycotina</taxon>
        <taxon>Saccharomycetes</taxon>
        <taxon>Saccharomycetales</taxon>
        <taxon>Saccharomycetaceae</taxon>
        <taxon>Kazachstania</taxon>
    </lineage>
</organism>